<keyword evidence="3" id="KW-0175">Coiled coil</keyword>
<feature type="DNA-binding region" description="H-T-H motif" evidence="2">
    <location>
        <begin position="36"/>
        <end position="55"/>
    </location>
</feature>
<comment type="caution">
    <text evidence="5">The sequence shown here is derived from an EMBL/GenBank/DDBJ whole genome shotgun (WGS) entry which is preliminary data.</text>
</comment>
<keyword evidence="6" id="KW-1185">Reference proteome</keyword>
<dbReference type="PRINTS" id="PR00455">
    <property type="entry name" value="HTHTETR"/>
</dbReference>
<feature type="domain" description="HTH tetR-type" evidence="4">
    <location>
        <begin position="13"/>
        <end position="73"/>
    </location>
</feature>
<evidence type="ECO:0000313" key="5">
    <source>
        <dbReference type="EMBL" id="MFC7439813.1"/>
    </source>
</evidence>
<evidence type="ECO:0000256" key="3">
    <source>
        <dbReference type="SAM" id="Coils"/>
    </source>
</evidence>
<name>A0ABW2RFR3_9BACL</name>
<reference evidence="6" key="1">
    <citation type="journal article" date="2019" name="Int. J. Syst. Evol. Microbiol.">
        <title>The Global Catalogue of Microorganisms (GCM) 10K type strain sequencing project: providing services to taxonomists for standard genome sequencing and annotation.</title>
        <authorList>
            <consortium name="The Broad Institute Genomics Platform"/>
            <consortium name="The Broad Institute Genome Sequencing Center for Infectious Disease"/>
            <person name="Wu L."/>
            <person name="Ma J."/>
        </authorList>
    </citation>
    <scope>NUCLEOTIDE SEQUENCE [LARGE SCALE GENOMIC DNA]</scope>
    <source>
        <strain evidence="6">CGMCC 1.12942</strain>
    </source>
</reference>
<dbReference type="Gene3D" id="1.10.357.10">
    <property type="entry name" value="Tetracycline Repressor, domain 2"/>
    <property type="match status" value="1"/>
</dbReference>
<dbReference type="RefSeq" id="WP_379863001.1">
    <property type="nucleotide sequence ID" value="NZ_JBHTBW010000005.1"/>
</dbReference>
<dbReference type="InterPro" id="IPR050109">
    <property type="entry name" value="HTH-type_TetR-like_transc_reg"/>
</dbReference>
<dbReference type="InterPro" id="IPR009057">
    <property type="entry name" value="Homeodomain-like_sf"/>
</dbReference>
<evidence type="ECO:0000256" key="1">
    <source>
        <dbReference type="ARBA" id="ARBA00023125"/>
    </source>
</evidence>
<dbReference type="Proteomes" id="UP001596500">
    <property type="component" value="Unassembled WGS sequence"/>
</dbReference>
<accession>A0ABW2RFR3</accession>
<dbReference type="InterPro" id="IPR001647">
    <property type="entry name" value="HTH_TetR"/>
</dbReference>
<protein>
    <submittedName>
        <fullName evidence="5">TetR/AcrR family transcriptional regulator</fullName>
    </submittedName>
</protein>
<dbReference type="PROSITE" id="PS50977">
    <property type="entry name" value="HTH_TETR_2"/>
    <property type="match status" value="1"/>
</dbReference>
<sequence>MPRKRTAREQQAMERRQQLLKAAKQLFAENGYHATTTKSINEKIGMADGLLYHYFPQGKRQMLQELVREEVKHKVDAMMNELRRLDRELDLEQTLLRIGKALMRYTLMDREIIIIYLKEHSLLEPELVKEVIGQILHLSQEITLIIQRRFDSEAFKELDPVMMSRQYVSGISNYLAQELYFGSDNVYRMPAEEYLVQWVKHTISSWKK</sequence>
<evidence type="ECO:0000313" key="6">
    <source>
        <dbReference type="Proteomes" id="UP001596500"/>
    </source>
</evidence>
<dbReference type="Pfam" id="PF00440">
    <property type="entry name" value="TetR_N"/>
    <property type="match status" value="1"/>
</dbReference>
<evidence type="ECO:0000256" key="2">
    <source>
        <dbReference type="PROSITE-ProRule" id="PRU00335"/>
    </source>
</evidence>
<keyword evidence="1 2" id="KW-0238">DNA-binding</keyword>
<dbReference type="SUPFAM" id="SSF46689">
    <property type="entry name" value="Homeodomain-like"/>
    <property type="match status" value="1"/>
</dbReference>
<dbReference type="EMBL" id="JBHTBW010000005">
    <property type="protein sequence ID" value="MFC7439813.1"/>
    <property type="molecule type" value="Genomic_DNA"/>
</dbReference>
<dbReference type="PANTHER" id="PTHR30055">
    <property type="entry name" value="HTH-TYPE TRANSCRIPTIONAL REGULATOR RUTR"/>
    <property type="match status" value="1"/>
</dbReference>
<gene>
    <name evidence="5" type="ORF">ACFQNG_01360</name>
</gene>
<feature type="coiled-coil region" evidence="3">
    <location>
        <begin position="68"/>
        <end position="95"/>
    </location>
</feature>
<evidence type="ECO:0000259" key="4">
    <source>
        <dbReference type="PROSITE" id="PS50977"/>
    </source>
</evidence>
<dbReference type="PANTHER" id="PTHR30055:SF226">
    <property type="entry name" value="HTH-TYPE TRANSCRIPTIONAL REGULATOR PKSA"/>
    <property type="match status" value="1"/>
</dbReference>
<proteinExistence type="predicted"/>
<organism evidence="5 6">
    <name type="scientific">Laceyella putida</name>
    <dbReference type="NCBI Taxonomy" id="110101"/>
    <lineage>
        <taxon>Bacteria</taxon>
        <taxon>Bacillati</taxon>
        <taxon>Bacillota</taxon>
        <taxon>Bacilli</taxon>
        <taxon>Bacillales</taxon>
        <taxon>Thermoactinomycetaceae</taxon>
        <taxon>Laceyella</taxon>
    </lineage>
</organism>